<dbReference type="AlphaFoldDB" id="A0A485KA29"/>
<accession>A0A485KA29</accession>
<feature type="transmembrane region" description="Helical" evidence="5">
    <location>
        <begin position="110"/>
        <end position="128"/>
    </location>
</feature>
<dbReference type="SUPFAM" id="SSF103473">
    <property type="entry name" value="MFS general substrate transporter"/>
    <property type="match status" value="1"/>
</dbReference>
<evidence type="ECO:0000313" key="7">
    <source>
        <dbReference type="EMBL" id="VFT79613.1"/>
    </source>
</evidence>
<keyword evidence="8" id="KW-1185">Reference proteome</keyword>
<comment type="subcellular location">
    <subcellularLocation>
        <location evidence="1">Membrane</location>
        <topology evidence="1">Multi-pass membrane protein</topology>
    </subcellularLocation>
</comment>
<evidence type="ECO:0000256" key="3">
    <source>
        <dbReference type="ARBA" id="ARBA00022989"/>
    </source>
</evidence>
<dbReference type="EMBL" id="CAADRA010000275">
    <property type="protein sequence ID" value="VFT79613.1"/>
    <property type="molecule type" value="Genomic_DNA"/>
</dbReference>
<dbReference type="Proteomes" id="UP000332933">
    <property type="component" value="Unassembled WGS sequence"/>
</dbReference>
<evidence type="ECO:0000313" key="6">
    <source>
        <dbReference type="EMBL" id="KAF0717261.1"/>
    </source>
</evidence>
<feature type="transmembrane region" description="Helical" evidence="5">
    <location>
        <begin position="73"/>
        <end position="90"/>
    </location>
</feature>
<dbReference type="GO" id="GO:0016020">
    <property type="term" value="C:membrane"/>
    <property type="evidence" value="ECO:0007669"/>
    <property type="project" value="UniProtKB-SubCell"/>
</dbReference>
<keyword evidence="3 5" id="KW-1133">Transmembrane helix</keyword>
<dbReference type="InterPro" id="IPR051617">
    <property type="entry name" value="UNC-93-like_regulator"/>
</dbReference>
<name>A0A485KA29_9STRA</name>
<feature type="transmembrane region" description="Helical" evidence="5">
    <location>
        <begin position="418"/>
        <end position="438"/>
    </location>
</feature>
<reference evidence="7 8" key="1">
    <citation type="submission" date="2019-03" db="EMBL/GenBank/DDBJ databases">
        <authorList>
            <person name="Gaulin E."/>
            <person name="Dumas B."/>
        </authorList>
    </citation>
    <scope>NUCLEOTIDE SEQUENCE [LARGE SCALE GENOMIC DNA]</scope>
    <source>
        <strain evidence="7">CBS 568.67</strain>
    </source>
</reference>
<feature type="transmembrane region" description="Helical" evidence="5">
    <location>
        <begin position="272"/>
        <end position="289"/>
    </location>
</feature>
<feature type="transmembrane region" description="Helical" evidence="5">
    <location>
        <begin position="352"/>
        <end position="372"/>
    </location>
</feature>
<evidence type="ECO:0000256" key="5">
    <source>
        <dbReference type="SAM" id="Phobius"/>
    </source>
</evidence>
<proteinExistence type="predicted"/>
<gene>
    <name evidence="7" type="primary">Aste57867_2412</name>
    <name evidence="6" type="ORF">As57867_002406</name>
    <name evidence="7" type="ORF">ASTE57867_2412</name>
</gene>
<feature type="transmembrane region" description="Helical" evidence="5">
    <location>
        <begin position="148"/>
        <end position="169"/>
    </location>
</feature>
<dbReference type="EMBL" id="VJMH01000275">
    <property type="protein sequence ID" value="KAF0717261.1"/>
    <property type="molecule type" value="Genomic_DNA"/>
</dbReference>
<dbReference type="PANTHER" id="PTHR23294:SF59">
    <property type="entry name" value="UNC93-LIKE PROTEIN C922.05C"/>
    <property type="match status" value="1"/>
</dbReference>
<dbReference type="InterPro" id="IPR010291">
    <property type="entry name" value="Ion_channel_UNC-93"/>
</dbReference>
<sequence length="464" mass="51199">MVSFLKNPSALSQVLIVAFVCFCCPGMFNALTSITAGIADDDIDYNGTCILYAFFALFGLFAGGVVNAIGPKLTLFFGSFGYTLYAVSLLVMDNSLDKDTEKYADSGTNFFYAANALLGVGAGMLWAAQGQMCMAYPTTETKGKYFSYFWIIFNLGACLGGFLTFGTNYDNHGKAATTSTYILFLVLMVIGSLLSLVLVDPNTVVRNDGTMVTLEKNPNPLPEVVEVFKLFFDPKMLLLFPLFAYSNWFYQYQFGWNGALFNARTKGFNSAFYWGAQMVGAFLIGKFLDRVGNKRTKAFQSMAMIFLITMLMWGAAMWVQISFDVGGGAKKRKIDFMGEYQKEGDGSWFPKFLLYLLFGFNDAIVQVWSYWLMGQFSDDMLTLGRYAGYYKGIQSGMAAVAWKIGTYASVTWPARVGINWGLGTVGVIGAFLSVYFYLEDKSAAEGYEGVETPGEGKSSGMVLH</sequence>
<feature type="transmembrane region" description="Helical" evidence="5">
    <location>
        <begin position="301"/>
        <end position="321"/>
    </location>
</feature>
<feature type="transmembrane region" description="Helical" evidence="5">
    <location>
        <begin position="236"/>
        <end position="252"/>
    </location>
</feature>
<dbReference type="Pfam" id="PF05978">
    <property type="entry name" value="UNC-93"/>
    <property type="match status" value="1"/>
</dbReference>
<evidence type="ECO:0000256" key="4">
    <source>
        <dbReference type="ARBA" id="ARBA00023136"/>
    </source>
</evidence>
<protein>
    <submittedName>
        <fullName evidence="7">Aste57867_2412 protein</fullName>
    </submittedName>
</protein>
<evidence type="ECO:0000256" key="2">
    <source>
        <dbReference type="ARBA" id="ARBA00022692"/>
    </source>
</evidence>
<reference evidence="6" key="2">
    <citation type="submission" date="2019-06" db="EMBL/GenBank/DDBJ databases">
        <title>Genomics analysis of Aphanomyces spp. identifies a new class of oomycete effector associated with host adaptation.</title>
        <authorList>
            <person name="Gaulin E."/>
        </authorList>
    </citation>
    <scope>NUCLEOTIDE SEQUENCE</scope>
    <source>
        <strain evidence="6">CBS 578.67</strain>
    </source>
</reference>
<evidence type="ECO:0000256" key="1">
    <source>
        <dbReference type="ARBA" id="ARBA00004141"/>
    </source>
</evidence>
<dbReference type="OrthoDB" id="196103at2759"/>
<organism evidence="7 8">
    <name type="scientific">Aphanomyces stellatus</name>
    <dbReference type="NCBI Taxonomy" id="120398"/>
    <lineage>
        <taxon>Eukaryota</taxon>
        <taxon>Sar</taxon>
        <taxon>Stramenopiles</taxon>
        <taxon>Oomycota</taxon>
        <taxon>Saprolegniomycetes</taxon>
        <taxon>Saprolegniales</taxon>
        <taxon>Verrucalvaceae</taxon>
        <taxon>Aphanomyces</taxon>
    </lineage>
</organism>
<evidence type="ECO:0000313" key="8">
    <source>
        <dbReference type="Proteomes" id="UP000332933"/>
    </source>
</evidence>
<feature type="transmembrane region" description="Helical" evidence="5">
    <location>
        <begin position="181"/>
        <end position="199"/>
    </location>
</feature>
<dbReference type="PANTHER" id="PTHR23294">
    <property type="entry name" value="ET TRANSLATION PRODUCT-RELATED"/>
    <property type="match status" value="1"/>
</dbReference>
<dbReference type="InterPro" id="IPR036259">
    <property type="entry name" value="MFS_trans_sf"/>
</dbReference>
<keyword evidence="2 5" id="KW-0812">Transmembrane</keyword>
<dbReference type="Gene3D" id="1.20.1250.20">
    <property type="entry name" value="MFS general substrate transporter like domains"/>
    <property type="match status" value="1"/>
</dbReference>
<feature type="transmembrane region" description="Helical" evidence="5">
    <location>
        <begin position="49"/>
        <end position="66"/>
    </location>
</feature>
<keyword evidence="4 5" id="KW-0472">Membrane</keyword>